<dbReference type="RefSeq" id="WP_190837789.1">
    <property type="nucleotide sequence ID" value="NZ_CAWPPI010000126.1"/>
</dbReference>
<dbReference type="Proteomes" id="UP000629098">
    <property type="component" value="Unassembled WGS sequence"/>
</dbReference>
<reference evidence="1" key="1">
    <citation type="submission" date="2020-09" db="EMBL/GenBank/DDBJ databases">
        <title>Iningainema tapete sp. nov. (Scytonemataceae, Cyanobacteria) from greenhouses in central Florida (USA) produces two types of nodularin with biosynthetic potential for microcystin-LR and anabaenopeptins.</title>
        <authorList>
            <person name="Berthold D.E."/>
            <person name="Lefler F.W."/>
            <person name="Huang I.-S."/>
            <person name="Abdulla H."/>
            <person name="Zimba P.V."/>
            <person name="Laughinghouse H.D. IV."/>
        </authorList>
    </citation>
    <scope>NUCLEOTIDE SEQUENCE</scope>
    <source>
        <strain evidence="1">BLCCT55</strain>
    </source>
</reference>
<dbReference type="AlphaFoldDB" id="A0A8J6XSA1"/>
<gene>
    <name evidence="1" type="ORF">ICL16_41155</name>
</gene>
<proteinExistence type="predicted"/>
<keyword evidence="2" id="KW-1185">Reference proteome</keyword>
<protein>
    <submittedName>
        <fullName evidence="1">Uncharacterized protein</fullName>
    </submittedName>
</protein>
<name>A0A8J6XSA1_9CYAN</name>
<organism evidence="1 2">
    <name type="scientific">Iningainema tapete BLCC-T55</name>
    <dbReference type="NCBI Taxonomy" id="2748662"/>
    <lineage>
        <taxon>Bacteria</taxon>
        <taxon>Bacillati</taxon>
        <taxon>Cyanobacteriota</taxon>
        <taxon>Cyanophyceae</taxon>
        <taxon>Nostocales</taxon>
        <taxon>Scytonemataceae</taxon>
        <taxon>Iningainema tapete</taxon>
    </lineage>
</organism>
<sequence>MLGIIEPYKDGFVEVVPEGKGSDYWQIAAIHIKGEVFCPNPRLFRNELSALGKAQQIYDWIASHEQETRSRICYCEELKLPLWRHTNS</sequence>
<accession>A0A8J6XSA1</accession>
<evidence type="ECO:0000313" key="2">
    <source>
        <dbReference type="Proteomes" id="UP000629098"/>
    </source>
</evidence>
<comment type="caution">
    <text evidence="1">The sequence shown here is derived from an EMBL/GenBank/DDBJ whole genome shotgun (WGS) entry which is preliminary data.</text>
</comment>
<dbReference type="EMBL" id="JACXAE010000126">
    <property type="protein sequence ID" value="MBD2778286.1"/>
    <property type="molecule type" value="Genomic_DNA"/>
</dbReference>
<evidence type="ECO:0000313" key="1">
    <source>
        <dbReference type="EMBL" id="MBD2778286.1"/>
    </source>
</evidence>